<dbReference type="EMBL" id="JAAZBX010000001">
    <property type="protein sequence ID" value="NLD25092.1"/>
    <property type="molecule type" value="Genomic_DNA"/>
</dbReference>
<dbReference type="InterPro" id="IPR032678">
    <property type="entry name" value="tRNA-synt_1_cat_dom"/>
</dbReference>
<evidence type="ECO:0000256" key="1">
    <source>
        <dbReference type="ARBA" id="ARBA00011245"/>
    </source>
</evidence>
<dbReference type="InterPro" id="IPR015803">
    <property type="entry name" value="Cys-tRNA-ligase"/>
</dbReference>
<keyword evidence="10" id="KW-0175">Coiled coil</keyword>
<keyword evidence="8 9" id="KW-0030">Aminoacyl-tRNA synthetase</keyword>
<dbReference type="HAMAP" id="MF_00041">
    <property type="entry name" value="Cys_tRNA_synth"/>
    <property type="match status" value="1"/>
</dbReference>
<keyword evidence="7 9" id="KW-0648">Protein biosynthesis</keyword>
<proteinExistence type="inferred from homology"/>
<dbReference type="SUPFAM" id="SSF52374">
    <property type="entry name" value="Nucleotidylyl transferase"/>
    <property type="match status" value="1"/>
</dbReference>
<evidence type="ECO:0000259" key="12">
    <source>
        <dbReference type="Pfam" id="PF23493"/>
    </source>
</evidence>
<comment type="cofactor">
    <cofactor evidence="9">
        <name>Zn(2+)</name>
        <dbReference type="ChEBI" id="CHEBI:29105"/>
    </cofactor>
    <text evidence="9">Binds 1 zinc ion per subunit.</text>
</comment>
<dbReference type="InterPro" id="IPR014729">
    <property type="entry name" value="Rossmann-like_a/b/a_fold"/>
</dbReference>
<evidence type="ECO:0000313" key="13">
    <source>
        <dbReference type="EMBL" id="NLD25092.1"/>
    </source>
</evidence>
<organism evidence="13 14">
    <name type="scientific">Candidatus Dojkabacteria bacterium</name>
    <dbReference type="NCBI Taxonomy" id="2099670"/>
    <lineage>
        <taxon>Bacteria</taxon>
        <taxon>Candidatus Dojkabacteria</taxon>
    </lineage>
</organism>
<feature type="coiled-coil region" evidence="10">
    <location>
        <begin position="344"/>
        <end position="371"/>
    </location>
</feature>
<keyword evidence="4 9" id="KW-0547">Nucleotide-binding</keyword>
<keyword evidence="2 9" id="KW-0436">Ligase</keyword>
<evidence type="ECO:0000256" key="8">
    <source>
        <dbReference type="ARBA" id="ARBA00023146"/>
    </source>
</evidence>
<comment type="subcellular location">
    <subcellularLocation>
        <location evidence="9">Cytoplasm</location>
    </subcellularLocation>
</comment>
<accession>A0A847CZQ5</accession>
<dbReference type="GO" id="GO:0005524">
    <property type="term" value="F:ATP binding"/>
    <property type="evidence" value="ECO:0007669"/>
    <property type="project" value="UniProtKB-UniRule"/>
</dbReference>
<evidence type="ECO:0000256" key="4">
    <source>
        <dbReference type="ARBA" id="ARBA00022741"/>
    </source>
</evidence>
<feature type="binding site" evidence="9">
    <location>
        <position position="268"/>
    </location>
    <ligand>
        <name>Zn(2+)</name>
        <dbReference type="ChEBI" id="CHEBI:29105"/>
    </ligand>
</feature>
<evidence type="ECO:0000256" key="6">
    <source>
        <dbReference type="ARBA" id="ARBA00022840"/>
    </source>
</evidence>
<comment type="similarity">
    <text evidence="9">Belongs to the class-I aminoacyl-tRNA synthetase family.</text>
</comment>
<gene>
    <name evidence="9" type="primary">cysS</name>
    <name evidence="13" type="ORF">GX656_00415</name>
</gene>
<dbReference type="EC" id="6.1.1.16" evidence="9"/>
<dbReference type="InterPro" id="IPR024909">
    <property type="entry name" value="Cys-tRNA/MSH_ligase"/>
</dbReference>
<dbReference type="Pfam" id="PF01406">
    <property type="entry name" value="tRNA-synt_1e"/>
    <property type="match status" value="1"/>
</dbReference>
<feature type="domain" description="Cysteinyl-tRNA ligase anticodon binding" evidence="12">
    <location>
        <begin position="438"/>
        <end position="480"/>
    </location>
</feature>
<dbReference type="GO" id="GO:0006423">
    <property type="term" value="P:cysteinyl-tRNA aminoacylation"/>
    <property type="evidence" value="ECO:0007669"/>
    <property type="project" value="UniProtKB-UniRule"/>
</dbReference>
<dbReference type="AlphaFoldDB" id="A0A847CZQ5"/>
<sequence length="485" mass="55568">MKLYSTLDKKIVEIQPNKEGEISMYNCGPTVYYRMHLGNIRAYVNWDILHRALLYLGYQVKRVMNITDVGHMTSTDDFGDDFGTDKMDKQAEKEGIQPIDIANKYIDTVLDDFRALDIIAPNGKEIPNDLTHEKVSEFGWTRATEYINQMIEVVKRMEERGFTYETKQAIYFDVTKIPDYNIFTGQKLDEKKVGAREDVGIDPEKRNPADFVLWMKKVGKYDNHLMNWPSPWGEGFPGWHIECSAMGTSILGERFDIHTGGVDHIPVHHSNERAQNIGAFGHPVVKYWIHNEWLVNKEDEKISKSKGADSLPEIVKLGYDPLDIRYLFLSVNYRTKISFSMEALDGAKNSRKALLNKVRELGQEKGKLLEKYVEAFKDDLDNNLNMSGALALINEMLKSENSSEDKLATILDFDRVLGLNLNQAISEDSQEYKEGQNEELDSLLRQRIEAKSSKDYLKADALRKEIEELGFKVIDTSQGQIVSKN</sequence>
<dbReference type="InterPro" id="IPR056411">
    <property type="entry name" value="CysS_C"/>
</dbReference>
<feature type="binding site" evidence="9">
    <location>
        <position position="304"/>
    </location>
    <ligand>
        <name>ATP</name>
        <dbReference type="ChEBI" id="CHEBI:30616"/>
    </ligand>
</feature>
<dbReference type="Proteomes" id="UP000545876">
    <property type="component" value="Unassembled WGS sequence"/>
</dbReference>
<comment type="caution">
    <text evidence="9">Lacks conserved residue(s) required for the propagation of feature annotation.</text>
</comment>
<dbReference type="GO" id="GO:0008270">
    <property type="term" value="F:zinc ion binding"/>
    <property type="evidence" value="ECO:0007669"/>
    <property type="project" value="UniProtKB-UniRule"/>
</dbReference>
<dbReference type="Gene3D" id="3.40.50.620">
    <property type="entry name" value="HUPs"/>
    <property type="match status" value="1"/>
</dbReference>
<dbReference type="SUPFAM" id="SSF47323">
    <property type="entry name" value="Anticodon-binding domain of a subclass of class I aminoacyl-tRNA synthetases"/>
    <property type="match status" value="1"/>
</dbReference>
<dbReference type="Pfam" id="PF23493">
    <property type="entry name" value="CysS_C"/>
    <property type="match status" value="1"/>
</dbReference>
<keyword evidence="9" id="KW-0963">Cytoplasm</keyword>
<evidence type="ECO:0000256" key="9">
    <source>
        <dbReference type="HAMAP-Rule" id="MF_00041"/>
    </source>
</evidence>
<evidence type="ECO:0000313" key="14">
    <source>
        <dbReference type="Proteomes" id="UP000545876"/>
    </source>
</evidence>
<dbReference type="Gene3D" id="1.20.120.640">
    <property type="entry name" value="Anticodon-binding domain of a subclass of class I aminoacyl-tRNA synthetases"/>
    <property type="match status" value="1"/>
</dbReference>
<evidence type="ECO:0000256" key="3">
    <source>
        <dbReference type="ARBA" id="ARBA00022723"/>
    </source>
</evidence>
<feature type="binding site" evidence="9">
    <location>
        <position position="272"/>
    </location>
    <ligand>
        <name>Zn(2+)</name>
        <dbReference type="ChEBI" id="CHEBI:29105"/>
    </ligand>
</feature>
<keyword evidence="5 9" id="KW-0862">Zinc</keyword>
<keyword evidence="6 9" id="KW-0067">ATP-binding</keyword>
<dbReference type="GO" id="GO:0004817">
    <property type="term" value="F:cysteine-tRNA ligase activity"/>
    <property type="evidence" value="ECO:0007669"/>
    <property type="project" value="UniProtKB-UniRule"/>
</dbReference>
<dbReference type="PANTHER" id="PTHR10890:SF3">
    <property type="entry name" value="CYSTEINE--TRNA LIGASE, CYTOPLASMIC"/>
    <property type="match status" value="1"/>
</dbReference>
<evidence type="ECO:0000256" key="5">
    <source>
        <dbReference type="ARBA" id="ARBA00022833"/>
    </source>
</evidence>
<dbReference type="GO" id="GO:0005829">
    <property type="term" value="C:cytosol"/>
    <property type="evidence" value="ECO:0007669"/>
    <property type="project" value="TreeGrafter"/>
</dbReference>
<name>A0A847CZQ5_9BACT</name>
<protein>
    <recommendedName>
        <fullName evidence="9">Cysteine--tRNA ligase</fullName>
        <ecNumber evidence="9">6.1.1.16</ecNumber>
    </recommendedName>
    <alternativeName>
        <fullName evidence="9">Cysteinyl-tRNA synthetase</fullName>
        <shortName evidence="9">CysRS</shortName>
    </alternativeName>
</protein>
<keyword evidence="3 9" id="KW-0479">Metal-binding</keyword>
<dbReference type="PANTHER" id="PTHR10890">
    <property type="entry name" value="CYSTEINYL-TRNA SYNTHETASE"/>
    <property type="match status" value="1"/>
</dbReference>
<evidence type="ECO:0000256" key="10">
    <source>
        <dbReference type="SAM" id="Coils"/>
    </source>
</evidence>
<reference evidence="13 14" key="1">
    <citation type="journal article" date="2020" name="Biotechnol. Biofuels">
        <title>New insights from the biogas microbiome by comprehensive genome-resolved metagenomics of nearly 1600 species originating from multiple anaerobic digesters.</title>
        <authorList>
            <person name="Campanaro S."/>
            <person name="Treu L."/>
            <person name="Rodriguez-R L.M."/>
            <person name="Kovalovszki A."/>
            <person name="Ziels R.M."/>
            <person name="Maus I."/>
            <person name="Zhu X."/>
            <person name="Kougias P.G."/>
            <person name="Basile A."/>
            <person name="Luo G."/>
            <person name="Schluter A."/>
            <person name="Konstantinidis K.T."/>
            <person name="Angelidaki I."/>
        </authorList>
    </citation>
    <scope>NUCLEOTIDE SEQUENCE [LARGE SCALE GENOMIC DNA]</scope>
    <source>
        <strain evidence="13">AS06rmzACSIP_65</strain>
    </source>
</reference>
<feature type="domain" description="tRNA synthetases class I catalytic" evidence="11">
    <location>
        <begin position="14"/>
        <end position="348"/>
    </location>
</feature>
<evidence type="ECO:0000259" key="11">
    <source>
        <dbReference type="Pfam" id="PF01406"/>
    </source>
</evidence>
<feature type="binding site" evidence="9">
    <location>
        <position position="27"/>
    </location>
    <ligand>
        <name>Zn(2+)</name>
        <dbReference type="ChEBI" id="CHEBI:29105"/>
    </ligand>
</feature>
<dbReference type="NCBIfam" id="TIGR00435">
    <property type="entry name" value="cysS"/>
    <property type="match status" value="1"/>
</dbReference>
<dbReference type="PRINTS" id="PR00983">
    <property type="entry name" value="TRNASYNTHCYS"/>
</dbReference>
<evidence type="ECO:0000256" key="7">
    <source>
        <dbReference type="ARBA" id="ARBA00022917"/>
    </source>
</evidence>
<evidence type="ECO:0000256" key="2">
    <source>
        <dbReference type="ARBA" id="ARBA00022598"/>
    </source>
</evidence>
<dbReference type="InterPro" id="IPR009080">
    <property type="entry name" value="tRNAsynth_Ia_anticodon-bd"/>
</dbReference>
<feature type="binding site" evidence="9">
    <location>
        <position position="243"/>
    </location>
    <ligand>
        <name>Zn(2+)</name>
        <dbReference type="ChEBI" id="CHEBI:29105"/>
    </ligand>
</feature>
<comment type="caution">
    <text evidence="13">The sequence shown here is derived from an EMBL/GenBank/DDBJ whole genome shotgun (WGS) entry which is preliminary data.</text>
</comment>
<feature type="short sequence motif" description="'HIGH' region" evidence="9">
    <location>
        <begin position="29"/>
        <end position="39"/>
    </location>
</feature>
<comment type="subunit">
    <text evidence="1 9">Monomer.</text>
</comment>
<comment type="catalytic activity">
    <reaction evidence="9">
        <text>tRNA(Cys) + L-cysteine + ATP = L-cysteinyl-tRNA(Cys) + AMP + diphosphate</text>
        <dbReference type="Rhea" id="RHEA:17773"/>
        <dbReference type="Rhea" id="RHEA-COMP:9661"/>
        <dbReference type="Rhea" id="RHEA-COMP:9679"/>
        <dbReference type="ChEBI" id="CHEBI:30616"/>
        <dbReference type="ChEBI" id="CHEBI:33019"/>
        <dbReference type="ChEBI" id="CHEBI:35235"/>
        <dbReference type="ChEBI" id="CHEBI:78442"/>
        <dbReference type="ChEBI" id="CHEBI:78517"/>
        <dbReference type="ChEBI" id="CHEBI:456215"/>
        <dbReference type="EC" id="6.1.1.16"/>
    </reaction>
</comment>